<dbReference type="Gene3D" id="3.30.559.10">
    <property type="entry name" value="Chloramphenicol acetyltransferase-like domain"/>
    <property type="match status" value="1"/>
</dbReference>
<dbReference type="OrthoDB" id="69784at2759"/>
<dbReference type="Proteomes" id="UP000663881">
    <property type="component" value="Unassembled WGS sequence"/>
</dbReference>
<dbReference type="InterPro" id="IPR052058">
    <property type="entry name" value="Alcohol_O-acetyltransferase"/>
</dbReference>
<accession>A0A813VLZ9</accession>
<feature type="domain" description="Phthiocerol/phthiodiolone dimycocerosyl transferase C-terminal" evidence="3">
    <location>
        <begin position="251"/>
        <end position="437"/>
    </location>
</feature>
<organism evidence="4 6">
    <name type="scientific">Adineta steineri</name>
    <dbReference type="NCBI Taxonomy" id="433720"/>
    <lineage>
        <taxon>Eukaryota</taxon>
        <taxon>Metazoa</taxon>
        <taxon>Spiralia</taxon>
        <taxon>Gnathifera</taxon>
        <taxon>Rotifera</taxon>
        <taxon>Eurotatoria</taxon>
        <taxon>Bdelloidea</taxon>
        <taxon>Adinetida</taxon>
        <taxon>Adinetidae</taxon>
        <taxon>Adineta</taxon>
    </lineage>
</organism>
<name>A0A813VLZ9_9BILA</name>
<dbReference type="EMBL" id="CAJOAY010001770">
    <property type="protein sequence ID" value="CAF3884448.1"/>
    <property type="molecule type" value="Genomic_DNA"/>
</dbReference>
<dbReference type="Pfam" id="PF16911">
    <property type="entry name" value="PapA_C"/>
    <property type="match status" value="1"/>
</dbReference>
<dbReference type="InterPro" id="IPR031641">
    <property type="entry name" value="PapA_C"/>
</dbReference>
<evidence type="ECO:0000313" key="5">
    <source>
        <dbReference type="EMBL" id="CAF3884448.1"/>
    </source>
</evidence>
<dbReference type="PANTHER" id="PTHR28037:SF1">
    <property type="entry name" value="ALCOHOL O-ACETYLTRANSFERASE 1-RELATED"/>
    <property type="match status" value="1"/>
</dbReference>
<keyword evidence="1" id="KW-0808">Transferase</keyword>
<evidence type="ECO:0000259" key="3">
    <source>
        <dbReference type="Pfam" id="PF16911"/>
    </source>
</evidence>
<dbReference type="Gene3D" id="3.30.559.30">
    <property type="entry name" value="Nonribosomal peptide synthetase, condensation domain"/>
    <property type="match status" value="1"/>
</dbReference>
<protein>
    <recommendedName>
        <fullName evidence="3">Phthiocerol/phthiodiolone dimycocerosyl transferase C-terminal domain-containing protein</fullName>
    </recommendedName>
</protein>
<dbReference type="Proteomes" id="UP000663891">
    <property type="component" value="Unassembled WGS sequence"/>
</dbReference>
<evidence type="ECO:0000313" key="6">
    <source>
        <dbReference type="Proteomes" id="UP000663891"/>
    </source>
</evidence>
<dbReference type="PANTHER" id="PTHR28037">
    <property type="entry name" value="ALCOHOL O-ACETYLTRANSFERASE 1-RELATED"/>
    <property type="match status" value="1"/>
</dbReference>
<sequence>MSSDFHQDLPVNDVRQRLLSPAENALIRTSLQHQGYMRLGQVLHLQGPYISLETLTSVIGHLQHRHPFLRSRLKINPTKPDTYLMEEDETLRLKIREIPRRHDRHLDFWREEWHKHEKQIPIIGEGLAEFWLLQDPNDDEMKSSSREIVLICEHSISDGLSLSTLAHELLIALSSQNENIFDNSLHWPISIELAIQRSLSLWTNLVILGKFFFILMNRRAINAQTIARVPLVNVNFSLDDMAKYSYTEFSSNSLSKEETQKLLEKCRSEGVTMTSAISSAILSAITTSISITSEQTTQLTLAFAADIRRRCIPPVPNHDLSYQVSEIITFKIAIRDVPTTLKDMWKLATTIGYHVKTSIDAGQTFVLGRFMGMFYQRNIGPINLENLPTCEISNWGVLPFREQYGKWKLEAMTPFSNMIRSPIPFVLIYTVNGVLTIVYRGSSPVIPISTLETLCNSTIHNLQKMMEA</sequence>
<evidence type="ECO:0000256" key="1">
    <source>
        <dbReference type="ARBA" id="ARBA00022679"/>
    </source>
</evidence>
<dbReference type="SUPFAM" id="SSF52777">
    <property type="entry name" value="CoA-dependent acyltransferases"/>
    <property type="match status" value="2"/>
</dbReference>
<evidence type="ECO:0000313" key="4">
    <source>
        <dbReference type="EMBL" id="CAF0845267.1"/>
    </source>
</evidence>
<reference evidence="4" key="1">
    <citation type="submission" date="2021-02" db="EMBL/GenBank/DDBJ databases">
        <authorList>
            <person name="Nowell W R."/>
        </authorList>
    </citation>
    <scope>NUCLEOTIDE SEQUENCE</scope>
</reference>
<dbReference type="EMBL" id="CAJNON010000039">
    <property type="protein sequence ID" value="CAF0845267.1"/>
    <property type="molecule type" value="Genomic_DNA"/>
</dbReference>
<proteinExistence type="predicted"/>
<dbReference type="GO" id="GO:0016746">
    <property type="term" value="F:acyltransferase activity"/>
    <property type="evidence" value="ECO:0007669"/>
    <property type="project" value="UniProtKB-KW"/>
</dbReference>
<gene>
    <name evidence="5" type="ORF">OKA104_LOCUS23316</name>
    <name evidence="4" type="ORF">VCS650_LOCUS6360</name>
</gene>
<keyword evidence="2" id="KW-0012">Acyltransferase</keyword>
<dbReference type="AlphaFoldDB" id="A0A813VLZ9"/>
<comment type="caution">
    <text evidence="4">The sequence shown here is derived from an EMBL/GenBank/DDBJ whole genome shotgun (WGS) entry which is preliminary data.</text>
</comment>
<evidence type="ECO:0000256" key="2">
    <source>
        <dbReference type="ARBA" id="ARBA00023315"/>
    </source>
</evidence>
<dbReference type="InterPro" id="IPR023213">
    <property type="entry name" value="CAT-like_dom_sf"/>
</dbReference>